<dbReference type="AlphaFoldDB" id="A0AAP0E129"/>
<dbReference type="Proteomes" id="UP001419268">
    <property type="component" value="Unassembled WGS sequence"/>
</dbReference>
<comment type="caution">
    <text evidence="1">The sequence shown here is derived from an EMBL/GenBank/DDBJ whole genome shotgun (WGS) entry which is preliminary data.</text>
</comment>
<keyword evidence="3" id="KW-1185">Reference proteome</keyword>
<sequence length="56" mass="6641">MMLLLRRYTVEEVKESIFSMNQLAEYVFCCFSKENSVLDCTVKLTMLIIFVNVKRL</sequence>
<gene>
    <name evidence="2" type="ORF">Scep_020111</name>
    <name evidence="1" type="ORF">Scep_029666</name>
</gene>
<dbReference type="EMBL" id="JBBNAG010000013">
    <property type="protein sequence ID" value="KAK9083195.1"/>
    <property type="molecule type" value="Genomic_DNA"/>
</dbReference>
<evidence type="ECO:0000313" key="2">
    <source>
        <dbReference type="EMBL" id="KAK9112592.1"/>
    </source>
</evidence>
<proteinExistence type="predicted"/>
<dbReference type="EMBL" id="JBBNAG010000008">
    <property type="protein sequence ID" value="KAK9112592.1"/>
    <property type="molecule type" value="Genomic_DNA"/>
</dbReference>
<evidence type="ECO:0000313" key="3">
    <source>
        <dbReference type="Proteomes" id="UP001419268"/>
    </source>
</evidence>
<protein>
    <submittedName>
        <fullName evidence="1">Uncharacterized protein</fullName>
    </submittedName>
</protein>
<reference evidence="1 3" key="1">
    <citation type="submission" date="2024-01" db="EMBL/GenBank/DDBJ databases">
        <title>Genome assemblies of Stephania.</title>
        <authorList>
            <person name="Yang L."/>
        </authorList>
    </citation>
    <scope>NUCLEOTIDE SEQUENCE [LARGE SCALE GENOMIC DNA]</scope>
    <source>
        <strain evidence="1">JXDWG</strain>
        <tissue evidence="1">Leaf</tissue>
    </source>
</reference>
<accession>A0AAP0E129</accession>
<evidence type="ECO:0000313" key="1">
    <source>
        <dbReference type="EMBL" id="KAK9083195.1"/>
    </source>
</evidence>
<organism evidence="1 3">
    <name type="scientific">Stephania cephalantha</name>
    <dbReference type="NCBI Taxonomy" id="152367"/>
    <lineage>
        <taxon>Eukaryota</taxon>
        <taxon>Viridiplantae</taxon>
        <taxon>Streptophyta</taxon>
        <taxon>Embryophyta</taxon>
        <taxon>Tracheophyta</taxon>
        <taxon>Spermatophyta</taxon>
        <taxon>Magnoliopsida</taxon>
        <taxon>Ranunculales</taxon>
        <taxon>Menispermaceae</taxon>
        <taxon>Menispermoideae</taxon>
        <taxon>Cissampelideae</taxon>
        <taxon>Stephania</taxon>
    </lineage>
</organism>
<name>A0AAP0E129_9MAGN</name>